<accession>A0ABS8MFB0</accession>
<evidence type="ECO:0000313" key="2">
    <source>
        <dbReference type="Proteomes" id="UP001430679"/>
    </source>
</evidence>
<dbReference type="EMBL" id="JAJJMM010000001">
    <property type="protein sequence ID" value="MCC9063577.1"/>
    <property type="molecule type" value="Genomic_DNA"/>
</dbReference>
<dbReference type="Proteomes" id="UP001430679">
    <property type="component" value="Unassembled WGS sequence"/>
</dbReference>
<sequence>MEIINNLLQQVSIISRKHDEITKITGENFNIFSVMNMEHDEVYTHSAIIGELLNPNGSHGQGAIFLDLFVDHIKESFNSEKDKIELEYFGKLINDKICERTISIGNNWDNVTGGRIDLIVEDNNQILIIENKIYAIDQPYQLIRYKNYAETKSFKNSFLFYLTLDGKDLQEQETPYIQNDIEIIGSNFKYDKKNEYDNFRLENKGANNIHHCLYYPISFKKDIKNWIEKCLEKTHSLPIIRETLVQYLNLIKKLTNQTTNNIKTMEILEILKNNVLQSFEISNSIEPLKSKLYYAFFEDIIQFSEKRGFSVDSSNLKSNTYFGLYLTPKEWNLKPYKIAVIFDTENGTNYSGLYVALNFNDNISEIEERLIKTKFNPEFQSNHANIWKEPSNKDWTNNPEIWEDVAKGQNGDTYREVILIIEEIINIEKSPEAI</sequence>
<dbReference type="InterPro" id="IPR029470">
    <property type="entry name" value="PDDEXK_4"/>
</dbReference>
<dbReference type="RefSeq" id="WP_230035869.1">
    <property type="nucleotide sequence ID" value="NZ_JAJJMM010000001.1"/>
</dbReference>
<gene>
    <name evidence="1" type="ORF">LNP81_11320</name>
</gene>
<comment type="caution">
    <text evidence="1">The sequence shown here is derived from an EMBL/GenBank/DDBJ whole genome shotgun (WGS) entry which is preliminary data.</text>
</comment>
<proteinExistence type="predicted"/>
<name>A0ABS8MFB0_9FLAO</name>
<evidence type="ECO:0000313" key="1">
    <source>
        <dbReference type="EMBL" id="MCC9063577.1"/>
    </source>
</evidence>
<protein>
    <submittedName>
        <fullName evidence="1">PD-(D/E)XK nuclease family protein</fullName>
    </submittedName>
</protein>
<organism evidence="1 2">
    <name type="scientific">Flavobacterium piscisymbiosum</name>
    <dbReference type="NCBI Taxonomy" id="2893753"/>
    <lineage>
        <taxon>Bacteria</taxon>
        <taxon>Pseudomonadati</taxon>
        <taxon>Bacteroidota</taxon>
        <taxon>Flavobacteriia</taxon>
        <taxon>Flavobacteriales</taxon>
        <taxon>Flavobacteriaceae</taxon>
        <taxon>Flavobacterium</taxon>
    </lineage>
</organism>
<keyword evidence="2" id="KW-1185">Reference proteome</keyword>
<dbReference type="Pfam" id="PF14281">
    <property type="entry name" value="PDDEXK_4"/>
    <property type="match status" value="1"/>
</dbReference>
<reference evidence="1" key="1">
    <citation type="submission" date="2021-11" db="EMBL/GenBank/DDBJ databases">
        <title>Description of novel Flavobacterium species.</title>
        <authorList>
            <person name="Saticioglu I.B."/>
            <person name="Ay H."/>
            <person name="Altun S."/>
            <person name="Duman M."/>
        </authorList>
    </citation>
    <scope>NUCLEOTIDE SEQUENCE</scope>
    <source>
        <strain evidence="1">F-30</strain>
    </source>
</reference>